<reference evidence="1" key="1">
    <citation type="submission" date="2006-05" db="EMBL/GenBank/DDBJ databases">
        <title>Annotation of the draft genome assembly of Desulfuromonas acetoxidans DSM 684.</title>
        <authorList>
            <consortium name="US DOE Joint Genome Institute (JGI-ORNL)"/>
            <person name="Larimer F."/>
            <person name="Land M."/>
            <person name="Hauser L."/>
        </authorList>
    </citation>
    <scope>NUCLEOTIDE SEQUENCE [LARGE SCALE GENOMIC DNA]</scope>
    <source>
        <strain evidence="1">DSM 684</strain>
    </source>
</reference>
<dbReference type="InterPro" id="IPR017853">
    <property type="entry name" value="GH"/>
</dbReference>
<accession>Q1K1N4</accession>
<organism evidence="1 2">
    <name type="scientific">Desulfuromonas acetoxidans (strain DSM 684 / 11070)</name>
    <dbReference type="NCBI Taxonomy" id="281689"/>
    <lineage>
        <taxon>Bacteria</taxon>
        <taxon>Pseudomonadati</taxon>
        <taxon>Thermodesulfobacteriota</taxon>
        <taxon>Desulfuromonadia</taxon>
        <taxon>Desulfuromonadales</taxon>
        <taxon>Desulfuromonadaceae</taxon>
        <taxon>Desulfuromonas</taxon>
    </lineage>
</organism>
<keyword evidence="2" id="KW-1185">Reference proteome</keyword>
<evidence type="ECO:0000313" key="1">
    <source>
        <dbReference type="EMBL" id="EAT16354.1"/>
    </source>
</evidence>
<dbReference type="EMBL" id="AAEW02000005">
    <property type="protein sequence ID" value="EAT16354.1"/>
    <property type="molecule type" value="Genomic_DNA"/>
</dbReference>
<sequence length="576" mass="68269">MTTQQRDLLLIDGSAPFFTPFQDGQRKNWSKAPLTELQKHGRIDDNLKQTILDALTRYCQKVRDIGYTAITFDDLAHLTLFDFYPYMLSRTVHSYQEFFRQVFAIAKDAGLAIYITTDIIFWNRFIESHTKRRDAKMRELFAEAVERLFDLFPEVSGIVTRIGESDGVDVTSLFKSRMVIRSPRQCNRWLKEVLPVFESHGKTLIFRTWGLGAFRVGDIIWNEATEKVAFGDIDSPSFVVSRKYASADFFRYLPLNERITHSQHPHIVEFQARREYEGFGVFPAYIGRQYQEYRDQLADNPLLRGISVWCQTGGWSHFERLTFLNDSSPWNELNTVATLQLFTSNNTADDILRTYCQQRFPNEDQDTLIELVQLYDKLIDQIWYFDPFARQSLWFRRLRVPPLLWIFWDTILVNRALRLVFRTFMGNSKKVRINDKLLRSDIRQLRTLTKKLSKNQQQLILAADTFELLYALRRFYLGKAGNKREKKVCTRLKKYHNKHPKGFLVECDFSPFRIRWITTGLFFGIILRNQSRYRLLDRFLLIPLTGWMFPLVKRWQRHRIPDLAERQAVGLEVFFR</sequence>
<comment type="caution">
    <text evidence="1">The sequence shown here is derived from an EMBL/GenBank/DDBJ whole genome shotgun (WGS) entry which is preliminary data.</text>
</comment>
<reference evidence="1" key="2">
    <citation type="submission" date="2006-05" db="EMBL/GenBank/DDBJ databases">
        <title>Sequencing of the draft genome and assembly of Desulfuromonas acetoxidans DSM 684.</title>
        <authorList>
            <consortium name="US DOE Joint Genome Institute (JGI-PGF)"/>
            <person name="Copeland A."/>
            <person name="Lucas S."/>
            <person name="Lapidus A."/>
            <person name="Barry K."/>
            <person name="Detter J.C."/>
            <person name="Glavina del Rio T."/>
            <person name="Hammon N."/>
            <person name="Israni S."/>
            <person name="Dalin E."/>
            <person name="Tice H."/>
            <person name="Bruce D."/>
            <person name="Pitluck S."/>
            <person name="Richardson P."/>
        </authorList>
    </citation>
    <scope>NUCLEOTIDE SEQUENCE [LARGE SCALE GENOMIC DNA]</scope>
    <source>
        <strain evidence="1">DSM 684</strain>
    </source>
</reference>
<gene>
    <name evidence="1" type="ORF">Dace_1818</name>
</gene>
<evidence type="ECO:0008006" key="3">
    <source>
        <dbReference type="Google" id="ProtNLM"/>
    </source>
</evidence>
<evidence type="ECO:0000313" key="2">
    <source>
        <dbReference type="Proteomes" id="UP000005695"/>
    </source>
</evidence>
<dbReference type="SUPFAM" id="SSF51445">
    <property type="entry name" value="(Trans)glycosidases"/>
    <property type="match status" value="1"/>
</dbReference>
<dbReference type="Proteomes" id="UP000005695">
    <property type="component" value="Unassembled WGS sequence"/>
</dbReference>
<proteinExistence type="predicted"/>
<dbReference type="RefSeq" id="WP_005998941.1">
    <property type="nucleotide sequence ID" value="NZ_AAEW02000005.1"/>
</dbReference>
<name>Q1K1N4_DESA6</name>
<protein>
    <recommendedName>
        <fullName evidence="3">Glycosyl hydrolase family 67</fullName>
    </recommendedName>
</protein>
<dbReference type="OrthoDB" id="339499at2"/>
<dbReference type="AlphaFoldDB" id="Q1K1N4"/>